<dbReference type="AlphaFoldDB" id="A0AAN7T751"/>
<reference evidence="2 3" key="1">
    <citation type="submission" date="2023-08" db="EMBL/GenBank/DDBJ databases">
        <title>Black Yeasts Isolated from many extreme environments.</title>
        <authorList>
            <person name="Coleine C."/>
            <person name="Stajich J.E."/>
            <person name="Selbmann L."/>
        </authorList>
    </citation>
    <scope>NUCLEOTIDE SEQUENCE [LARGE SCALE GENOMIC DNA]</scope>
    <source>
        <strain evidence="2 3">CCFEE 5910</strain>
    </source>
</reference>
<evidence type="ECO:0000313" key="3">
    <source>
        <dbReference type="Proteomes" id="UP001309876"/>
    </source>
</evidence>
<organism evidence="2 3">
    <name type="scientific">Lithohypha guttulata</name>
    <dbReference type="NCBI Taxonomy" id="1690604"/>
    <lineage>
        <taxon>Eukaryota</taxon>
        <taxon>Fungi</taxon>
        <taxon>Dikarya</taxon>
        <taxon>Ascomycota</taxon>
        <taxon>Pezizomycotina</taxon>
        <taxon>Eurotiomycetes</taxon>
        <taxon>Chaetothyriomycetidae</taxon>
        <taxon>Chaetothyriales</taxon>
        <taxon>Trichomeriaceae</taxon>
        <taxon>Lithohypha</taxon>
    </lineage>
</organism>
<feature type="compositionally biased region" description="Polar residues" evidence="1">
    <location>
        <begin position="416"/>
        <end position="426"/>
    </location>
</feature>
<feature type="compositionally biased region" description="Basic and acidic residues" evidence="1">
    <location>
        <begin position="503"/>
        <end position="512"/>
    </location>
</feature>
<evidence type="ECO:0000256" key="1">
    <source>
        <dbReference type="SAM" id="MobiDB-lite"/>
    </source>
</evidence>
<feature type="compositionally biased region" description="Polar residues" evidence="1">
    <location>
        <begin position="364"/>
        <end position="384"/>
    </location>
</feature>
<feature type="compositionally biased region" description="Basic residues" evidence="1">
    <location>
        <begin position="198"/>
        <end position="209"/>
    </location>
</feature>
<feature type="compositionally biased region" description="Acidic residues" evidence="1">
    <location>
        <begin position="401"/>
        <end position="415"/>
    </location>
</feature>
<dbReference type="EMBL" id="JAVRRJ010000001">
    <property type="protein sequence ID" value="KAK5090865.1"/>
    <property type="molecule type" value="Genomic_DNA"/>
</dbReference>
<proteinExistence type="predicted"/>
<dbReference type="Proteomes" id="UP001309876">
    <property type="component" value="Unassembled WGS sequence"/>
</dbReference>
<sequence>MTTPLPQGLIRVVTTLQTEVPSDPTDVIYDRKQALHNFWKVHEIQSRTTRHASDIRCCYLFWRVWGERRLSTSLSQHTMTRLWLQCQQPPNLDPFVLRIEGCSGGRKSPLTRDEKAISKRISEESQHFEDYQATYQNQATAQHDGRANISQDDAQLIDRRDKTRVSSRTSDIKPGLTRQPSGESARKRSGPGSTAARARARPSLTRKKSSQTSQPSEETSRPRRPILKSPRSSHDDQSLAEEPFDSTSITQPGTNVDYKTTTQSPTRKMSAFELPSASSWQSVESQEQHRTTTVISSMATKSSLMVDQDFREKFVETQKVLRSTSNLVGAIRKTGSVVRFASDVDVAEQSRENIASGRHRGLATSKNEGPSSQAFSETSASTKRPGTLIRYDSAGSVAAVSDDDEEEKDKEDEEPQSTSMVLPRTRSQLSLGIADLKRSQSMHEHGVADDGLRVTSPQIEKDQQALISGKVAKQKSEEDEKLLAMAWKDGVTKAGGVNLPKELTVRGSRDPDNTFPEPEAPTF</sequence>
<evidence type="ECO:0000313" key="2">
    <source>
        <dbReference type="EMBL" id="KAK5090865.1"/>
    </source>
</evidence>
<feature type="compositionally biased region" description="Polar residues" evidence="1">
    <location>
        <begin position="245"/>
        <end position="265"/>
    </location>
</feature>
<feature type="region of interest" description="Disordered" evidence="1">
    <location>
        <begin position="351"/>
        <end position="426"/>
    </location>
</feature>
<gene>
    <name evidence="2" type="ORF">LTR05_001042</name>
</gene>
<protein>
    <submittedName>
        <fullName evidence="2">Uncharacterized protein</fullName>
    </submittedName>
</protein>
<keyword evidence="3" id="KW-1185">Reference proteome</keyword>
<name>A0AAN7T751_9EURO</name>
<feature type="region of interest" description="Disordered" evidence="1">
    <location>
        <begin position="502"/>
        <end position="523"/>
    </location>
</feature>
<feature type="region of interest" description="Disordered" evidence="1">
    <location>
        <begin position="138"/>
        <end position="265"/>
    </location>
</feature>
<comment type="caution">
    <text evidence="2">The sequence shown here is derived from an EMBL/GenBank/DDBJ whole genome shotgun (WGS) entry which is preliminary data.</text>
</comment>
<accession>A0AAN7T751</accession>